<dbReference type="CDD" id="cd16325">
    <property type="entry name" value="LolA"/>
    <property type="match status" value="1"/>
</dbReference>
<evidence type="ECO:0000256" key="1">
    <source>
        <dbReference type="SAM" id="SignalP"/>
    </source>
</evidence>
<dbReference type="Proteomes" id="UP000525652">
    <property type="component" value="Unassembled WGS sequence"/>
</dbReference>
<name>A0A7X1E4X3_9BACT</name>
<reference evidence="2 3" key="1">
    <citation type="submission" date="2020-07" db="EMBL/GenBank/DDBJ databases">
        <authorList>
            <person name="Feng X."/>
        </authorList>
    </citation>
    <scope>NUCLEOTIDE SEQUENCE [LARGE SCALE GENOMIC DNA]</scope>
    <source>
        <strain evidence="2 3">JCM14086</strain>
    </source>
</reference>
<dbReference type="AlphaFoldDB" id="A0A7X1E4X3"/>
<organism evidence="2 3">
    <name type="scientific">Puniceicoccus vermicola</name>
    <dbReference type="NCBI Taxonomy" id="388746"/>
    <lineage>
        <taxon>Bacteria</taxon>
        <taxon>Pseudomonadati</taxon>
        <taxon>Verrucomicrobiota</taxon>
        <taxon>Opitutia</taxon>
        <taxon>Puniceicoccales</taxon>
        <taxon>Puniceicoccaceae</taxon>
        <taxon>Puniceicoccus</taxon>
    </lineage>
</organism>
<dbReference type="InterPro" id="IPR004564">
    <property type="entry name" value="OM_lipoprot_carrier_LolA-like"/>
</dbReference>
<sequence>MNFRRSSTIWATLLFLCTGMATALLASDEDAFWEQIETEIQNTQAVRCSFTETRAHPLRKRPGYHTGTLRYDSDLGLSLDYSGLFSTVQIIDDQGLIRRTSEDSQRTIPMREEMLPFQQALVAALSFDTEALEEQFEVSRIRNDDGEDWRLNLIPREDLSDERLDRITLDGTGKKITKIVFDLGPQREVTFELSNHQFLEEFPPDEKKAYFR</sequence>
<accession>A0A7X1E4X3</accession>
<gene>
    <name evidence="2" type="ORF">H5P30_04530</name>
</gene>
<keyword evidence="1" id="KW-0732">Signal</keyword>
<protein>
    <submittedName>
        <fullName evidence="2">Outer membrane lipoprotein carrier protein LolA</fullName>
    </submittedName>
</protein>
<keyword evidence="3" id="KW-1185">Reference proteome</keyword>
<feature type="chain" id="PRO_5031406792" evidence="1">
    <location>
        <begin position="27"/>
        <end position="212"/>
    </location>
</feature>
<dbReference type="Gene3D" id="2.50.20.10">
    <property type="entry name" value="Lipoprotein localisation LolA/LolB/LppX"/>
    <property type="match status" value="1"/>
</dbReference>
<evidence type="ECO:0000313" key="2">
    <source>
        <dbReference type="EMBL" id="MBC2601042.1"/>
    </source>
</evidence>
<dbReference type="EMBL" id="JACHVA010000045">
    <property type="protein sequence ID" value="MBC2601042.1"/>
    <property type="molecule type" value="Genomic_DNA"/>
</dbReference>
<comment type="caution">
    <text evidence="2">The sequence shown here is derived from an EMBL/GenBank/DDBJ whole genome shotgun (WGS) entry which is preliminary data.</text>
</comment>
<keyword evidence="2" id="KW-0449">Lipoprotein</keyword>
<dbReference type="Pfam" id="PF19574">
    <property type="entry name" value="LolA_3"/>
    <property type="match status" value="1"/>
</dbReference>
<feature type="signal peptide" evidence="1">
    <location>
        <begin position="1"/>
        <end position="26"/>
    </location>
</feature>
<proteinExistence type="predicted"/>
<dbReference type="RefSeq" id="WP_185691769.1">
    <property type="nucleotide sequence ID" value="NZ_JACHVA010000045.1"/>
</dbReference>
<evidence type="ECO:0000313" key="3">
    <source>
        <dbReference type="Proteomes" id="UP000525652"/>
    </source>
</evidence>